<feature type="domain" description="MIF4G" evidence="4">
    <location>
        <begin position="379"/>
        <end position="567"/>
    </location>
</feature>
<feature type="domain" description="MIF4G" evidence="4">
    <location>
        <begin position="32"/>
        <end position="286"/>
    </location>
</feature>
<gene>
    <name evidence="5" type="ORF">AWRI3579_g4113</name>
</gene>
<comment type="caution">
    <text evidence="5">The sequence shown here is derived from an EMBL/GenBank/DDBJ whole genome shotgun (WGS) entry which is preliminary data.</text>
</comment>
<comment type="subcellular location">
    <subcellularLocation>
        <location evidence="1">Cytoplasm</location>
    </subcellularLocation>
</comment>
<dbReference type="STRING" id="56408.A0A1E5R2B5"/>
<keyword evidence="2" id="KW-0963">Cytoplasm</keyword>
<dbReference type="Pfam" id="PF04050">
    <property type="entry name" value="Upf2"/>
    <property type="match status" value="1"/>
</dbReference>
<dbReference type="SMART" id="SM00543">
    <property type="entry name" value="MIF4G"/>
    <property type="match status" value="3"/>
</dbReference>
<evidence type="ECO:0000313" key="5">
    <source>
        <dbReference type="EMBL" id="OEJ81045.1"/>
    </source>
</evidence>
<feature type="compositionally biased region" description="Acidic residues" evidence="3">
    <location>
        <begin position="874"/>
        <end position="910"/>
    </location>
</feature>
<dbReference type="EMBL" id="LPNM01000011">
    <property type="protein sequence ID" value="OEJ81045.1"/>
    <property type="molecule type" value="Genomic_DNA"/>
</dbReference>
<protein>
    <submittedName>
        <fullName evidence="5">Nonsense-mediated mRNA decay protein 2</fullName>
    </submittedName>
</protein>
<dbReference type="InterPro" id="IPR039762">
    <property type="entry name" value="Nmd2/UPF2"/>
</dbReference>
<dbReference type="GO" id="GO:0035145">
    <property type="term" value="C:exon-exon junction complex"/>
    <property type="evidence" value="ECO:0007669"/>
    <property type="project" value="TreeGrafter"/>
</dbReference>
<proteinExistence type="predicted"/>
<evidence type="ECO:0000259" key="4">
    <source>
        <dbReference type="SMART" id="SM00543"/>
    </source>
</evidence>
<dbReference type="GO" id="GO:0000184">
    <property type="term" value="P:nuclear-transcribed mRNA catabolic process, nonsense-mediated decay"/>
    <property type="evidence" value="ECO:0007669"/>
    <property type="project" value="InterPro"/>
</dbReference>
<dbReference type="PANTHER" id="PTHR12839">
    <property type="entry name" value="NONSENSE-MEDIATED MRNA DECAY PROTEIN 2 UP-FRAMESHIFT SUPPRESSOR 2"/>
    <property type="match status" value="1"/>
</dbReference>
<organism evidence="5 6">
    <name type="scientific">Hanseniaspora osmophila</name>
    <dbReference type="NCBI Taxonomy" id="56408"/>
    <lineage>
        <taxon>Eukaryota</taxon>
        <taxon>Fungi</taxon>
        <taxon>Dikarya</taxon>
        <taxon>Ascomycota</taxon>
        <taxon>Saccharomycotina</taxon>
        <taxon>Saccharomycetes</taxon>
        <taxon>Saccharomycodales</taxon>
        <taxon>Saccharomycodaceae</taxon>
        <taxon>Hanseniaspora</taxon>
    </lineage>
</organism>
<dbReference type="OrthoDB" id="27832at2759"/>
<evidence type="ECO:0000256" key="3">
    <source>
        <dbReference type="SAM" id="MobiDB-lite"/>
    </source>
</evidence>
<dbReference type="Proteomes" id="UP000095728">
    <property type="component" value="Unassembled WGS sequence"/>
</dbReference>
<evidence type="ECO:0000256" key="2">
    <source>
        <dbReference type="ARBA" id="ARBA00022490"/>
    </source>
</evidence>
<dbReference type="Gene3D" id="1.25.40.180">
    <property type="match status" value="3"/>
</dbReference>
<dbReference type="GO" id="GO:0003723">
    <property type="term" value="F:RNA binding"/>
    <property type="evidence" value="ECO:0007669"/>
    <property type="project" value="InterPro"/>
</dbReference>
<reference evidence="6" key="1">
    <citation type="journal article" date="2016" name="Genome Announc.">
        <title>Genome sequences of three species of Hanseniaspora isolated from spontaneous wine fermentations.</title>
        <authorList>
            <person name="Sternes P.R."/>
            <person name="Lee D."/>
            <person name="Kutyna D.R."/>
            <person name="Borneman A.R."/>
        </authorList>
    </citation>
    <scope>NUCLEOTIDE SEQUENCE [LARGE SCALE GENOMIC DNA]</scope>
    <source>
        <strain evidence="6">AWRI3579</strain>
    </source>
</reference>
<dbReference type="InterPro" id="IPR016024">
    <property type="entry name" value="ARM-type_fold"/>
</dbReference>
<dbReference type="FunCoup" id="A0A1E5R2B5">
    <property type="interactions" value="1029"/>
</dbReference>
<feature type="domain" description="MIF4G" evidence="4">
    <location>
        <begin position="588"/>
        <end position="797"/>
    </location>
</feature>
<dbReference type="PANTHER" id="PTHR12839:SF7">
    <property type="entry name" value="REGULATOR OF NONSENSE TRANSCRIPTS 2"/>
    <property type="match status" value="1"/>
</dbReference>
<sequence length="1071" mass="123324">MMSRAELYELNSKAWSFPPTFPGLASKLDTSIKKNTGFIKKLRLGITKDNSPGFLEDLKNVSLSKYLSEVCSTLASDTLLKISNKQEDLYAAVQIISALHQRFGAEFTEPFFALWLNNFDCEVRTKDAATDSEIVSSLKSVASQIFILCELQVVQCVPQIDDLLPFKNSLPKFLLGKLNKKEHLLISVLKELVNYNFKSGISTYIISTRFVKNFPEVFESAESHAPFHGLNEDLLQTLKAMFKLLAQTSLDQVNTFYAKLPKLLKEVEKSQIRTGKATNEYTEKYDLAKTVLNYFYQAAEILCPIYAISVPAPLDEAKMEEELIEDSEVSELITNKIKPLHKRIWETDDVQKFYEVLMPLTLPKEGEKRFYQEDEHIRREARNAFFQKLEEVEDVKVVDSLATEYNVIGIDGTSTRKRLLNFVIELQDWNKINIYARFLATCAPIFPDVIEKFVEYLDNGFRSQLHSNKINVKNILFYCELVKFRLVPSFMMFHKLRTLIINLNVPNNIEIINILFEQIGRLLLNHPDYQENMNKMIELLKEKSKSFNLSMPAKLQIESTLLLLFPPSLKNINGFDNSNNRQENPEVNFLYYLMRKEIHSLSTRVISELIKRANWNDEKVFGALLDIFTQPECIDYNSIERLTKILSTLQGRYKFFVNQVIDTVLENIQCGLENNNFAKNMTRLSQAKYLVELFNHDSIKFDDLLDTAYKFVKFGHKSLFLDDKSDLDLPNNYFRINIICTLLLSLKFESKHAKRSIQQKLALYLRYFEYYTFTKERPFPMELQGKIAETFKYVSAHLEEDYQRAESLKECANKLIESLKQMDQHKATEEDEDEEEEDDDEDDQSDFEDELSVRGESRGDVTGDELTSDSSFSDSDDSEDSEDDSDTSSESGESDSETESESDSVSEEEALAIARELELQKLSEEYNQKMQTEEEVAATDDFEKQFQAMMQESMDSRRNEKFMSNSAIPVNLSKASSVINYGSQPELSSTISQGKGPGESDLLQQSSFLVNPSTPGKVAFKFLSKNGKKINTKTLELSENVSFVSNVIEEDNKRKDERERIKEYVLKNLDV</sequence>
<feature type="region of interest" description="Disordered" evidence="3">
    <location>
        <begin position="821"/>
        <end position="913"/>
    </location>
</feature>
<dbReference type="InParanoid" id="A0A1E5R2B5"/>
<accession>A0A1E5R2B5</accession>
<feature type="compositionally biased region" description="Basic and acidic residues" evidence="3">
    <location>
        <begin position="851"/>
        <end position="861"/>
    </location>
</feature>
<name>A0A1E5R2B5_9ASCO</name>
<dbReference type="GO" id="GO:0005737">
    <property type="term" value="C:cytoplasm"/>
    <property type="evidence" value="ECO:0007669"/>
    <property type="project" value="UniProtKB-SubCell"/>
</dbReference>
<feature type="compositionally biased region" description="Acidic residues" evidence="3">
    <location>
        <begin position="829"/>
        <end position="850"/>
    </location>
</feature>
<dbReference type="Pfam" id="PF02854">
    <property type="entry name" value="MIF4G"/>
    <property type="match status" value="2"/>
</dbReference>
<evidence type="ECO:0000313" key="6">
    <source>
        <dbReference type="Proteomes" id="UP000095728"/>
    </source>
</evidence>
<dbReference type="InterPro" id="IPR007193">
    <property type="entry name" value="Upf2/Nmd2_C"/>
</dbReference>
<dbReference type="SUPFAM" id="SSF48371">
    <property type="entry name" value="ARM repeat"/>
    <property type="match status" value="2"/>
</dbReference>
<dbReference type="InterPro" id="IPR003890">
    <property type="entry name" value="MIF4G-like_typ-3"/>
</dbReference>
<evidence type="ECO:0000256" key="1">
    <source>
        <dbReference type="ARBA" id="ARBA00004496"/>
    </source>
</evidence>
<dbReference type="AlphaFoldDB" id="A0A1E5R2B5"/>
<keyword evidence="6" id="KW-1185">Reference proteome</keyword>